<dbReference type="OrthoDB" id="337735at2759"/>
<dbReference type="PANTHER" id="PTHR15615:SF121">
    <property type="entry name" value="CYCLIN-U1-1"/>
    <property type="match status" value="1"/>
</dbReference>
<dbReference type="EMBL" id="CM029050">
    <property type="protein sequence ID" value="KAG2569010.1"/>
    <property type="molecule type" value="Genomic_DNA"/>
</dbReference>
<feature type="region of interest" description="Disordered" evidence="4">
    <location>
        <begin position="15"/>
        <end position="41"/>
    </location>
</feature>
<sequence>MTAVAALTVTDAAAAAAAGDRSPSSSPPQAASAGPPPAPPELGMVARAVQRLVVRNDAVAAAPDGRGGGAGMKAFEAAPGARAPRIGVAEYLERMHRYARLDPECYVVAYAYVDMAAHRRPAAAVASRNVHRLLLACLLVASKVLDDFHHSNAFFARVGGVSNAEMNKLELELLGVLDFAVAVDHRTYRRYREHLEKEMRRDHHGRLCLPGTAPTAIKHLPPLAEEHPAEIAYGGHEEHGRKPPPNGVLAGEEHGGKLPNGVPPERKTFLRELCGMDYY</sequence>
<reference evidence="5" key="1">
    <citation type="submission" date="2020-05" db="EMBL/GenBank/DDBJ databases">
        <title>WGS assembly of Panicum virgatum.</title>
        <authorList>
            <person name="Lovell J.T."/>
            <person name="Jenkins J."/>
            <person name="Shu S."/>
            <person name="Juenger T.E."/>
            <person name="Schmutz J."/>
        </authorList>
    </citation>
    <scope>NUCLEOTIDE SEQUENCE</scope>
    <source>
        <strain evidence="5">AP13</strain>
    </source>
</reference>
<dbReference type="GO" id="GO:0019901">
    <property type="term" value="F:protein kinase binding"/>
    <property type="evidence" value="ECO:0007669"/>
    <property type="project" value="InterPro"/>
</dbReference>
<dbReference type="PANTHER" id="PTHR15615">
    <property type="match status" value="1"/>
</dbReference>
<organism evidence="5 6">
    <name type="scientific">Panicum virgatum</name>
    <name type="common">Blackwell switchgrass</name>
    <dbReference type="NCBI Taxonomy" id="38727"/>
    <lineage>
        <taxon>Eukaryota</taxon>
        <taxon>Viridiplantae</taxon>
        <taxon>Streptophyta</taxon>
        <taxon>Embryophyta</taxon>
        <taxon>Tracheophyta</taxon>
        <taxon>Spermatophyta</taxon>
        <taxon>Magnoliopsida</taxon>
        <taxon>Liliopsida</taxon>
        <taxon>Poales</taxon>
        <taxon>Poaceae</taxon>
        <taxon>PACMAD clade</taxon>
        <taxon>Panicoideae</taxon>
        <taxon>Panicodae</taxon>
        <taxon>Paniceae</taxon>
        <taxon>Panicinae</taxon>
        <taxon>Panicum</taxon>
        <taxon>Panicum sect. Hiantes</taxon>
    </lineage>
</organism>
<dbReference type="InterPro" id="IPR036915">
    <property type="entry name" value="Cyclin-like_sf"/>
</dbReference>
<dbReference type="Proteomes" id="UP000823388">
    <property type="component" value="Chromosome 7N"/>
</dbReference>
<evidence type="ECO:0000313" key="6">
    <source>
        <dbReference type="Proteomes" id="UP000823388"/>
    </source>
</evidence>
<comment type="caution">
    <text evidence="5">The sequence shown here is derived from an EMBL/GenBank/DDBJ whole genome shotgun (WGS) entry which is preliminary data.</text>
</comment>
<evidence type="ECO:0008006" key="7">
    <source>
        <dbReference type="Google" id="ProtNLM"/>
    </source>
</evidence>
<keyword evidence="6" id="KW-1185">Reference proteome</keyword>
<evidence type="ECO:0000256" key="3">
    <source>
        <dbReference type="ARBA" id="ARBA00023306"/>
    </source>
</evidence>
<keyword evidence="3" id="KW-0131">Cell cycle</keyword>
<evidence type="ECO:0000256" key="1">
    <source>
        <dbReference type="ARBA" id="ARBA00007215"/>
    </source>
</evidence>
<dbReference type="GO" id="GO:0051301">
    <property type="term" value="P:cell division"/>
    <property type="evidence" value="ECO:0007669"/>
    <property type="project" value="UniProtKB-KW"/>
</dbReference>
<gene>
    <name evidence="5" type="ORF">PVAP13_7NG366400</name>
</gene>
<evidence type="ECO:0000313" key="5">
    <source>
        <dbReference type="EMBL" id="KAG2569010.1"/>
    </source>
</evidence>
<comment type="similarity">
    <text evidence="1">Belongs to the cyclin family. Cyclin U/P subfamily.</text>
</comment>
<dbReference type="Pfam" id="PF08613">
    <property type="entry name" value="Cyclin"/>
    <property type="match status" value="1"/>
</dbReference>
<dbReference type="Gene3D" id="1.10.472.10">
    <property type="entry name" value="Cyclin-like"/>
    <property type="match status" value="1"/>
</dbReference>
<proteinExistence type="inferred from homology"/>
<dbReference type="AlphaFoldDB" id="A0A8T0Q554"/>
<evidence type="ECO:0000256" key="4">
    <source>
        <dbReference type="SAM" id="MobiDB-lite"/>
    </source>
</evidence>
<feature type="region of interest" description="Disordered" evidence="4">
    <location>
        <begin position="235"/>
        <end position="264"/>
    </location>
</feature>
<protein>
    <recommendedName>
        <fullName evidence="7">Cyclin</fullName>
    </recommendedName>
</protein>
<keyword evidence="2" id="KW-0132">Cell division</keyword>
<evidence type="ECO:0000256" key="2">
    <source>
        <dbReference type="ARBA" id="ARBA00022618"/>
    </source>
</evidence>
<name>A0A8T0Q554_PANVG</name>
<feature type="compositionally biased region" description="Low complexity" evidence="4">
    <location>
        <begin position="15"/>
        <end position="33"/>
    </location>
</feature>
<dbReference type="InterPro" id="IPR013922">
    <property type="entry name" value="Cyclin_PHO80-like"/>
</dbReference>
<dbReference type="SUPFAM" id="SSF47954">
    <property type="entry name" value="Cyclin-like"/>
    <property type="match status" value="1"/>
</dbReference>
<accession>A0A8T0Q554</accession>